<dbReference type="AlphaFoldDB" id="A0A9W8Y3C6"/>
<proteinExistence type="predicted"/>
<feature type="region of interest" description="Disordered" evidence="1">
    <location>
        <begin position="128"/>
        <end position="166"/>
    </location>
</feature>
<protein>
    <submittedName>
        <fullName evidence="2">Uncharacterized protein</fullName>
    </submittedName>
</protein>
<feature type="compositionally biased region" description="Basic and acidic residues" evidence="1">
    <location>
        <begin position="128"/>
        <end position="151"/>
    </location>
</feature>
<sequence length="198" mass="22606">MPSTSPAHETKVSDTKTSPHPQDECAQDDPCETERPACAGGRKCPFYCIVTPPDPSAIPAIGPPPPTEIFYPNKVRAYSRRMLKFKQAYPHLGPVFFRPGERQYRYPAGVSALRAMRAKQERELAREQRRLEKEKPRVGCKLHRSEYKDVDREEDDMTDMPKREDVEDDEVWELLKGFWGLDVKGKEEATTKPDAGDT</sequence>
<reference evidence="2" key="1">
    <citation type="submission" date="2022-10" db="EMBL/GenBank/DDBJ databases">
        <title>Tapping the CABI collections for fungal endophytes: first genome assemblies for Collariella, Neodidymelliopsis, Ascochyta clinopodiicola, Didymella pomorum, Didymosphaeria variabile, Neocosmospora piperis and Neocucurbitaria cava.</title>
        <authorList>
            <person name="Hill R."/>
        </authorList>
    </citation>
    <scope>NUCLEOTIDE SEQUENCE</scope>
    <source>
        <strain evidence="2">IMI 356814</strain>
    </source>
</reference>
<comment type="caution">
    <text evidence="2">The sequence shown here is derived from an EMBL/GenBank/DDBJ whole genome shotgun (WGS) entry which is preliminary data.</text>
</comment>
<dbReference type="Proteomes" id="UP001140560">
    <property type="component" value="Unassembled WGS sequence"/>
</dbReference>
<feature type="region of interest" description="Disordered" evidence="1">
    <location>
        <begin position="1"/>
        <end position="33"/>
    </location>
</feature>
<evidence type="ECO:0000313" key="3">
    <source>
        <dbReference type="Proteomes" id="UP001140560"/>
    </source>
</evidence>
<organism evidence="2 3">
    <name type="scientific">Neocucurbitaria cava</name>
    <dbReference type="NCBI Taxonomy" id="798079"/>
    <lineage>
        <taxon>Eukaryota</taxon>
        <taxon>Fungi</taxon>
        <taxon>Dikarya</taxon>
        <taxon>Ascomycota</taxon>
        <taxon>Pezizomycotina</taxon>
        <taxon>Dothideomycetes</taxon>
        <taxon>Pleosporomycetidae</taxon>
        <taxon>Pleosporales</taxon>
        <taxon>Pleosporineae</taxon>
        <taxon>Cucurbitariaceae</taxon>
        <taxon>Neocucurbitaria</taxon>
    </lineage>
</organism>
<accession>A0A9W8Y3C6</accession>
<evidence type="ECO:0000313" key="2">
    <source>
        <dbReference type="EMBL" id="KAJ4365020.1"/>
    </source>
</evidence>
<gene>
    <name evidence="2" type="ORF">N0V83_008636</name>
</gene>
<evidence type="ECO:0000256" key="1">
    <source>
        <dbReference type="SAM" id="MobiDB-lite"/>
    </source>
</evidence>
<dbReference type="EMBL" id="JAPEUY010000016">
    <property type="protein sequence ID" value="KAJ4365020.1"/>
    <property type="molecule type" value="Genomic_DNA"/>
</dbReference>
<keyword evidence="3" id="KW-1185">Reference proteome</keyword>
<name>A0A9W8Y3C6_9PLEO</name>